<dbReference type="InterPro" id="IPR032380">
    <property type="entry name" value="PNKP_ligase_dom"/>
</dbReference>
<feature type="domain" description="Polynucleotide kinase-phosphatase ligase" evidence="1">
    <location>
        <begin position="2"/>
        <end position="129"/>
    </location>
</feature>
<keyword evidence="3" id="KW-1185">Reference proteome</keyword>
<accession>A0ABQ4IGS0</accession>
<comment type="caution">
    <text evidence="2">The sequence shown here is derived from an EMBL/GenBank/DDBJ whole genome shotgun (WGS) entry which is preliminary data.</text>
</comment>
<dbReference type="Gene3D" id="3.30.470.30">
    <property type="entry name" value="DNA ligase/mRNA capping enzyme"/>
    <property type="match status" value="1"/>
</dbReference>
<evidence type="ECO:0000259" key="1">
    <source>
        <dbReference type="Pfam" id="PF16542"/>
    </source>
</evidence>
<gene>
    <name evidence="2" type="ORF">Vgi01_37880</name>
</gene>
<evidence type="ECO:0000313" key="3">
    <source>
        <dbReference type="Proteomes" id="UP000647860"/>
    </source>
</evidence>
<organism evidence="2 3">
    <name type="scientific">Micromonospora gifhornensis</name>
    <dbReference type="NCBI Taxonomy" id="84594"/>
    <lineage>
        <taxon>Bacteria</taxon>
        <taxon>Bacillati</taxon>
        <taxon>Actinomycetota</taxon>
        <taxon>Actinomycetes</taxon>
        <taxon>Micromonosporales</taxon>
        <taxon>Micromonosporaceae</taxon>
        <taxon>Micromonospora</taxon>
    </lineage>
</organism>
<dbReference type="Pfam" id="PF16542">
    <property type="entry name" value="PNKP_ligase"/>
    <property type="match status" value="1"/>
</dbReference>
<dbReference type="EMBL" id="BOPA01000026">
    <property type="protein sequence ID" value="GIJ17104.1"/>
    <property type="molecule type" value="Genomic_DNA"/>
</dbReference>
<sequence length="134" mass="14669">MTRRQVVDLSDTEAVREATDWWLALTADGGEGMVVKPYAGPAARSDRGSLLQPGIKCRGREYLRIIYGPSYTEPARLAALRGRSLGRKRGLALREQGLGLAALDALADGAPLWRRHELVFAILACESEPVDPRL</sequence>
<dbReference type="Proteomes" id="UP000647860">
    <property type="component" value="Unassembled WGS sequence"/>
</dbReference>
<proteinExistence type="predicted"/>
<evidence type="ECO:0000313" key="2">
    <source>
        <dbReference type="EMBL" id="GIJ17104.1"/>
    </source>
</evidence>
<protein>
    <recommendedName>
        <fullName evidence="1">Polynucleotide kinase-phosphatase ligase domain-containing protein</fullName>
    </recommendedName>
</protein>
<name>A0ABQ4IGS0_9ACTN</name>
<reference evidence="2 3" key="1">
    <citation type="submission" date="2021-01" db="EMBL/GenBank/DDBJ databases">
        <title>Whole genome shotgun sequence of Verrucosispora gifhornensis NBRC 16317.</title>
        <authorList>
            <person name="Komaki H."/>
            <person name="Tamura T."/>
        </authorList>
    </citation>
    <scope>NUCLEOTIDE SEQUENCE [LARGE SCALE GENOMIC DNA]</scope>
    <source>
        <strain evidence="2 3">NBRC 16317</strain>
    </source>
</reference>